<proteinExistence type="predicted"/>
<dbReference type="Proteomes" id="UP000189462">
    <property type="component" value="Unassembled WGS sequence"/>
</dbReference>
<dbReference type="RefSeq" id="WP_077277731.1">
    <property type="nucleotide sequence ID" value="NZ_MVBK01000018.1"/>
</dbReference>
<accession>A0A1V3NRX8</accession>
<evidence type="ECO:0000256" key="1">
    <source>
        <dbReference type="SAM" id="SignalP"/>
    </source>
</evidence>
<dbReference type="AlphaFoldDB" id="A0A1V3NRX8"/>
<feature type="signal peptide" evidence="1">
    <location>
        <begin position="1"/>
        <end position="28"/>
    </location>
</feature>
<comment type="caution">
    <text evidence="2">The sequence shown here is derived from an EMBL/GenBank/DDBJ whole genome shotgun (WGS) entry which is preliminary data.</text>
</comment>
<evidence type="ECO:0008006" key="4">
    <source>
        <dbReference type="Google" id="ProtNLM"/>
    </source>
</evidence>
<name>A0A1V3NRX8_9GAMM</name>
<evidence type="ECO:0000313" key="2">
    <source>
        <dbReference type="EMBL" id="OOG27713.1"/>
    </source>
</evidence>
<keyword evidence="1" id="KW-0732">Signal</keyword>
<evidence type="ECO:0000313" key="3">
    <source>
        <dbReference type="Proteomes" id="UP000189462"/>
    </source>
</evidence>
<reference evidence="2 3" key="1">
    <citation type="submission" date="2017-02" db="EMBL/GenBank/DDBJ databases">
        <title>Genomic diversity within the haloalkaliphilic genus Thioalkalivibrio.</title>
        <authorList>
            <person name="Ahn A.-C."/>
            <person name="Meier-Kolthoff J."/>
            <person name="Overmars L."/>
            <person name="Richter M."/>
            <person name="Woyke T."/>
            <person name="Sorokin D.Y."/>
            <person name="Muyzer G."/>
        </authorList>
    </citation>
    <scope>NUCLEOTIDE SEQUENCE [LARGE SCALE GENOMIC DNA]</scope>
    <source>
        <strain evidence="2 3">ALJD</strain>
    </source>
</reference>
<organism evidence="2 3">
    <name type="scientific">Thioalkalivibrio denitrificans</name>
    <dbReference type="NCBI Taxonomy" id="108003"/>
    <lineage>
        <taxon>Bacteria</taxon>
        <taxon>Pseudomonadati</taxon>
        <taxon>Pseudomonadota</taxon>
        <taxon>Gammaproteobacteria</taxon>
        <taxon>Chromatiales</taxon>
        <taxon>Ectothiorhodospiraceae</taxon>
        <taxon>Thioalkalivibrio</taxon>
    </lineage>
</organism>
<dbReference type="OrthoDB" id="5785287at2"/>
<protein>
    <recommendedName>
        <fullName evidence="4">DUF4148 domain-containing protein</fullName>
    </recommendedName>
</protein>
<gene>
    <name evidence="2" type="ORF">B1C78_03445</name>
</gene>
<dbReference type="EMBL" id="MVBK01000018">
    <property type="protein sequence ID" value="OOG27713.1"/>
    <property type="molecule type" value="Genomic_DNA"/>
</dbReference>
<feature type="chain" id="PRO_5012166209" description="DUF4148 domain-containing protein" evidence="1">
    <location>
        <begin position="29"/>
        <end position="118"/>
    </location>
</feature>
<keyword evidence="3" id="KW-1185">Reference proteome</keyword>
<sequence length="118" mass="12736">MITRKPGFIIFSVAVAVAMALGGAAIHARDTGPMQHAAMDASAGAASGVERVAAPQQARTEMTPGLTREEFERELEVRFAGTHMLYQSIPEEAKAEVYAQYQRDNDIAGIRRLAAFSL</sequence>